<protein>
    <submittedName>
        <fullName evidence="1">Uncharacterized protein</fullName>
    </submittedName>
</protein>
<reference evidence="1" key="1">
    <citation type="submission" date="2021-01" db="EMBL/GenBank/DDBJ databases">
        <title>Genome sequence of Phenylobacterium sp. 20VBR1 isolated from a valley glaceir, Ny-Alesund, Svalbard.</title>
        <authorList>
            <person name="Thomas F.A."/>
            <person name="Krishnan K.P."/>
            <person name="Sinha R.K."/>
        </authorList>
    </citation>
    <scope>NUCLEOTIDE SEQUENCE</scope>
    <source>
        <strain evidence="1">20VBR1</strain>
    </source>
</reference>
<dbReference type="EMBL" id="CP068570">
    <property type="protein sequence ID" value="QQZ51102.1"/>
    <property type="molecule type" value="Genomic_DNA"/>
</dbReference>
<proteinExistence type="predicted"/>
<sequence length="49" mass="5026">MALARAGHEAVVIGVLAQDSEGDACLAQAQAAGLDTRRVVRREGPAARP</sequence>
<name>A0A974P4Z7_9CAUL</name>
<dbReference type="SUPFAM" id="SSF53613">
    <property type="entry name" value="Ribokinase-like"/>
    <property type="match status" value="1"/>
</dbReference>
<gene>
    <name evidence="1" type="ORF">JKL49_08085</name>
</gene>
<accession>A0A974P4Z7</accession>
<organism evidence="1">
    <name type="scientific">Phenylobacterium glaciei</name>
    <dbReference type="NCBI Taxonomy" id="2803784"/>
    <lineage>
        <taxon>Bacteria</taxon>
        <taxon>Pseudomonadati</taxon>
        <taxon>Pseudomonadota</taxon>
        <taxon>Alphaproteobacteria</taxon>
        <taxon>Caulobacterales</taxon>
        <taxon>Caulobacteraceae</taxon>
        <taxon>Phenylobacterium</taxon>
    </lineage>
</organism>
<dbReference type="Gene3D" id="3.40.1190.20">
    <property type="match status" value="1"/>
</dbReference>
<dbReference type="AlphaFoldDB" id="A0A974P4Z7"/>
<dbReference type="InterPro" id="IPR029056">
    <property type="entry name" value="Ribokinase-like"/>
</dbReference>
<evidence type="ECO:0000313" key="1">
    <source>
        <dbReference type="EMBL" id="QQZ51102.1"/>
    </source>
</evidence>
<dbReference type="GO" id="GO:0003824">
    <property type="term" value="F:catalytic activity"/>
    <property type="evidence" value="ECO:0007669"/>
    <property type="project" value="UniProtKB-ARBA"/>
</dbReference>